<keyword evidence="5" id="KW-1185">Reference proteome</keyword>
<feature type="compositionally biased region" description="Acidic residues" evidence="1">
    <location>
        <begin position="250"/>
        <end position="260"/>
    </location>
</feature>
<dbReference type="RefSeq" id="WP_190236742.1">
    <property type="nucleotide sequence ID" value="NZ_SSOA01000010.1"/>
</dbReference>
<sequence length="407" mass="44948">MERLATTPFGGGRLTGRVLARQAKIGQRQEQLKRGEAGNASGRADKWQLLRALTEARQVYGLGDRTICLLEALVSFTIERELDGSEPIIVFPSNRELSFRARGMAPATIRRHLASLVEAGMIFRRDSANGKRFCRRDDAGLVEDAYGFDLAPLALRAEEIYSAAEAARAEAKLARALRGEITVLLRDASRIITLALEEGRAGDWSNLLVTYQMNARDASGRKSSEDLQPFVGALRAFRTEVENAYLSSLSDEEMSGNDDDHEQHEQNSNTELTFESRANEIMKDADCETKPREQDRKLAISLSKLKDLCPLIKDYAKDGIFTWNDVIQTADLVRTMLGISPDAWSKAKAVMGHQAAAVTIAVMLEHAETIRSPGGYLRTLTAKAEAGKFSVYPMLLALDKPAQTKAE</sequence>
<gene>
    <name evidence="4" type="ORF">E6C51_16240</name>
</gene>
<accession>A0A4S3ZR40</accession>
<feature type="domain" description="Plasmid replication protein C N-terminal" evidence="2">
    <location>
        <begin position="30"/>
        <end position="194"/>
    </location>
</feature>
<feature type="region of interest" description="Disordered" evidence="1">
    <location>
        <begin position="249"/>
        <end position="270"/>
    </location>
</feature>
<dbReference type="NCBIfam" id="NF040974">
    <property type="entry name" value="RepABC_RepC"/>
    <property type="match status" value="1"/>
</dbReference>
<dbReference type="InterPro" id="IPR036390">
    <property type="entry name" value="WH_DNA-bd_sf"/>
</dbReference>
<evidence type="ECO:0000256" key="1">
    <source>
        <dbReference type="SAM" id="MobiDB-lite"/>
    </source>
</evidence>
<feature type="domain" description="Plasmid replication protein C C-terminal" evidence="3">
    <location>
        <begin position="303"/>
        <end position="398"/>
    </location>
</feature>
<dbReference type="Pfam" id="PF11800">
    <property type="entry name" value="RP-C_C"/>
    <property type="match status" value="1"/>
</dbReference>
<dbReference type="Pfam" id="PF03428">
    <property type="entry name" value="RP-C"/>
    <property type="match status" value="1"/>
</dbReference>
<dbReference type="InterPro" id="IPR021760">
    <property type="entry name" value="RepC_C"/>
</dbReference>
<dbReference type="NCBIfam" id="NF010396">
    <property type="entry name" value="PRK13824.1"/>
    <property type="match status" value="1"/>
</dbReference>
<dbReference type="SUPFAM" id="SSF46785">
    <property type="entry name" value="Winged helix' DNA-binding domain"/>
    <property type="match status" value="1"/>
</dbReference>
<dbReference type="AlphaFoldDB" id="A0A4S3ZR40"/>
<dbReference type="InterPro" id="IPR047611">
    <property type="entry name" value="RepABC_RepC"/>
</dbReference>
<evidence type="ECO:0000313" key="5">
    <source>
        <dbReference type="Proteomes" id="UP000310754"/>
    </source>
</evidence>
<dbReference type="InterPro" id="IPR005090">
    <property type="entry name" value="RepC_N"/>
</dbReference>
<comment type="caution">
    <text evidence="4">The sequence shown here is derived from an EMBL/GenBank/DDBJ whole genome shotgun (WGS) entry which is preliminary data.</text>
</comment>
<evidence type="ECO:0000259" key="2">
    <source>
        <dbReference type="Pfam" id="PF03428"/>
    </source>
</evidence>
<protein>
    <submittedName>
        <fullName evidence="4">Replication initiation protein</fullName>
    </submittedName>
</protein>
<name>A0A4S3ZR40_9HYPH</name>
<organism evidence="4 5">
    <name type="scientific">Allorhizobium terrae</name>
    <dbReference type="NCBI Taxonomy" id="1848972"/>
    <lineage>
        <taxon>Bacteria</taxon>
        <taxon>Pseudomonadati</taxon>
        <taxon>Pseudomonadota</taxon>
        <taxon>Alphaproteobacteria</taxon>
        <taxon>Hyphomicrobiales</taxon>
        <taxon>Rhizobiaceae</taxon>
        <taxon>Rhizobium/Agrobacterium group</taxon>
        <taxon>Allorhizobium</taxon>
    </lineage>
</organism>
<dbReference type="Proteomes" id="UP000310754">
    <property type="component" value="Unassembled WGS sequence"/>
</dbReference>
<evidence type="ECO:0000313" key="4">
    <source>
        <dbReference type="EMBL" id="THF48017.1"/>
    </source>
</evidence>
<reference evidence="4 5" key="1">
    <citation type="submission" date="2019-04" db="EMBL/GenBank/DDBJ databases">
        <title>Rhizobium terrae sp. nov., isolated from a paddy soil.</title>
        <authorList>
            <person name="Lin S.-Y."/>
            <person name="Hameed A."/>
            <person name="Huang H.-I."/>
            <person name="Young C.-C."/>
        </authorList>
    </citation>
    <scope>NUCLEOTIDE SEQUENCE [LARGE SCALE GENOMIC DNA]</scope>
    <source>
        <strain evidence="4 5">CC-HIH110</strain>
    </source>
</reference>
<dbReference type="EMBL" id="SSOA01000010">
    <property type="protein sequence ID" value="THF48017.1"/>
    <property type="molecule type" value="Genomic_DNA"/>
</dbReference>
<proteinExistence type="predicted"/>
<evidence type="ECO:0000259" key="3">
    <source>
        <dbReference type="Pfam" id="PF11800"/>
    </source>
</evidence>